<keyword evidence="1 6" id="KW-0285">Flavoprotein</keyword>
<dbReference type="InterPro" id="IPR051260">
    <property type="entry name" value="Diverse_substr_monoxygenases"/>
</dbReference>
<dbReference type="Proteomes" id="UP000316123">
    <property type="component" value="Unassembled WGS sequence"/>
</dbReference>
<evidence type="ECO:0000256" key="6">
    <source>
        <dbReference type="PIRSR" id="PIRSR000337-1"/>
    </source>
</evidence>
<evidence type="ECO:0000313" key="9">
    <source>
        <dbReference type="Proteomes" id="UP000316123"/>
    </source>
</evidence>
<dbReference type="InterPro" id="IPR016215">
    <property type="entry name" value="NTA_MOA"/>
</dbReference>
<dbReference type="SUPFAM" id="SSF51679">
    <property type="entry name" value="Bacterial luciferase-like"/>
    <property type="match status" value="1"/>
</dbReference>
<keyword evidence="3 8" id="KW-0560">Oxidoreductase</keyword>
<dbReference type="RefSeq" id="WP_074845495.1">
    <property type="nucleotide sequence ID" value="NZ_FNSU01000002.1"/>
</dbReference>
<keyword evidence="2 6" id="KW-0288">FMN</keyword>
<reference evidence="8 9" key="1">
    <citation type="submission" date="2019-06" db="EMBL/GenBank/DDBJ databases">
        <title>Pseudomonas bimorpha sp. nov. isolated from bovine raw milk and skim milk concentrate.</title>
        <authorList>
            <person name="Hofmann K."/>
            <person name="Huptas C."/>
            <person name="Doll E."/>
            <person name="Scherer S."/>
            <person name="Wenning M."/>
        </authorList>
    </citation>
    <scope>NUCLEOTIDE SEQUENCE [LARGE SCALE GENOMIC DNA]</scope>
    <source>
        <strain evidence="8 9">DSM 13124</strain>
    </source>
</reference>
<evidence type="ECO:0000259" key="7">
    <source>
        <dbReference type="Pfam" id="PF00296"/>
    </source>
</evidence>
<proteinExistence type="inferred from homology"/>
<gene>
    <name evidence="8" type="ORF">FIV41_33875</name>
</gene>
<evidence type="ECO:0000256" key="3">
    <source>
        <dbReference type="ARBA" id="ARBA00023002"/>
    </source>
</evidence>
<dbReference type="Pfam" id="PF00296">
    <property type="entry name" value="Bac_luciferase"/>
    <property type="match status" value="1"/>
</dbReference>
<organism evidence="8 9">
    <name type="scientific">Pseudomonas marginalis</name>
    <name type="common">Pseudomonas panacis</name>
    <dbReference type="NCBI Taxonomy" id="298"/>
    <lineage>
        <taxon>Bacteria</taxon>
        <taxon>Pseudomonadati</taxon>
        <taxon>Pseudomonadota</taxon>
        <taxon>Gammaproteobacteria</taxon>
        <taxon>Pseudomonadales</taxon>
        <taxon>Pseudomonadaceae</taxon>
        <taxon>Pseudomonas</taxon>
    </lineage>
</organism>
<protein>
    <submittedName>
        <fullName evidence="8">NtaA/DmoA family FMN-dependent monooxygenase</fullName>
        <ecNumber evidence="8">1.14.-.-</ecNumber>
    </submittedName>
</protein>
<dbReference type="AlphaFoldDB" id="A0A9X9BLP5"/>
<dbReference type="EC" id="1.14.-.-" evidence="8"/>
<dbReference type="PIRSF" id="PIRSF000337">
    <property type="entry name" value="NTA_MOA"/>
    <property type="match status" value="1"/>
</dbReference>
<evidence type="ECO:0000256" key="4">
    <source>
        <dbReference type="ARBA" id="ARBA00023033"/>
    </source>
</evidence>
<evidence type="ECO:0000256" key="1">
    <source>
        <dbReference type="ARBA" id="ARBA00022630"/>
    </source>
</evidence>
<dbReference type="PANTHER" id="PTHR30011">
    <property type="entry name" value="ALKANESULFONATE MONOOXYGENASE-RELATED"/>
    <property type="match status" value="1"/>
</dbReference>
<comment type="caution">
    <text evidence="8">The sequence shown here is derived from an EMBL/GenBank/DDBJ whole genome shotgun (WGS) entry which is preliminary data.</text>
</comment>
<dbReference type="GO" id="GO:0004497">
    <property type="term" value="F:monooxygenase activity"/>
    <property type="evidence" value="ECO:0007669"/>
    <property type="project" value="UniProtKB-KW"/>
</dbReference>
<evidence type="ECO:0000256" key="5">
    <source>
        <dbReference type="ARBA" id="ARBA00033748"/>
    </source>
</evidence>
<dbReference type="EMBL" id="VFEQ01000060">
    <property type="protein sequence ID" value="TWR44753.1"/>
    <property type="molecule type" value="Genomic_DNA"/>
</dbReference>
<feature type="domain" description="Luciferase-like" evidence="7">
    <location>
        <begin position="30"/>
        <end position="381"/>
    </location>
</feature>
<dbReference type="Gene3D" id="3.20.20.30">
    <property type="entry name" value="Luciferase-like domain"/>
    <property type="match status" value="1"/>
</dbReference>
<evidence type="ECO:0000313" key="8">
    <source>
        <dbReference type="EMBL" id="TWR44753.1"/>
    </source>
</evidence>
<feature type="binding site" evidence="6">
    <location>
        <position position="57"/>
    </location>
    <ligand>
        <name>FMN</name>
        <dbReference type="ChEBI" id="CHEBI:58210"/>
    </ligand>
</feature>
<dbReference type="InterPro" id="IPR011251">
    <property type="entry name" value="Luciferase-like_dom"/>
</dbReference>
<sequence>MTKQMMIGMVFNGGYGSQPGAWRMPGVDPKNYTSFDSQVRYAQAAERGKFQFLFAPDFPAWQNDLETEAPLNINEPLLTFAAVARETQRIGLVATGSTTFNEPFNLARQFKALDLMSHGRVGWNAVPSSDPGVAALYGRALPPRNEKYERLHEFIQLVQALWGTWGLDAWLHDKESGRFADPTKLRPINLKGCHVAASGLLQIPPSEQGQPVIFQAGGGAQGLEVAGRYASGVIGAVFTIEDARTQRSALRNAAERAGRNPDEIKFFAGLMTTIARDRRAGLDRRIALSGQTFPQRVVYLGQMLGLRLDSGQLDAPLTPEQLAAARPSPGDPRSANALKIAREGWSLRDVLAHGVIDYHPAIVGPAVEAADHMQEWFDAGAADGFWLSPDVFEDGIDAFVDGVVPILQERGLFHRDYDGTTLRDHLGAPAQYGLDPRVSG</sequence>
<dbReference type="InterPro" id="IPR036661">
    <property type="entry name" value="Luciferase-like_sf"/>
</dbReference>
<comment type="similarity">
    <text evidence="5">Belongs to the NtaA/SnaA/DszA monooxygenase family.</text>
</comment>
<feature type="binding site" evidence="6">
    <location>
        <position position="95"/>
    </location>
    <ligand>
        <name>FMN</name>
        <dbReference type="ChEBI" id="CHEBI:58210"/>
    </ligand>
</feature>
<dbReference type="PANTHER" id="PTHR30011:SF16">
    <property type="entry name" value="C2H2 FINGER DOMAIN TRANSCRIPTION FACTOR (EUROFUNG)-RELATED"/>
    <property type="match status" value="1"/>
</dbReference>
<keyword evidence="4 8" id="KW-0503">Monooxygenase</keyword>
<feature type="binding site" evidence="6">
    <location>
        <position position="148"/>
    </location>
    <ligand>
        <name>FMN</name>
        <dbReference type="ChEBI" id="CHEBI:58210"/>
    </ligand>
</feature>
<evidence type="ECO:0000256" key="2">
    <source>
        <dbReference type="ARBA" id="ARBA00022643"/>
    </source>
</evidence>
<name>A0A9X9BLP5_PSEMA</name>
<dbReference type="OrthoDB" id="6133319at2"/>
<accession>A0A9X9BLP5</accession>
<dbReference type="GO" id="GO:0016705">
    <property type="term" value="F:oxidoreductase activity, acting on paired donors, with incorporation or reduction of molecular oxygen"/>
    <property type="evidence" value="ECO:0007669"/>
    <property type="project" value="InterPro"/>
</dbReference>
<dbReference type="NCBIfam" id="TIGR03860">
    <property type="entry name" value="FMN_nitrolo"/>
    <property type="match status" value="1"/>
</dbReference>